<dbReference type="InterPro" id="IPR016071">
    <property type="entry name" value="Staphylococal_nuclease_OB-fold"/>
</dbReference>
<feature type="signal peptide" evidence="1">
    <location>
        <begin position="1"/>
        <end position="22"/>
    </location>
</feature>
<dbReference type="PROSITE" id="PS50830">
    <property type="entry name" value="TNASE_3"/>
    <property type="match status" value="1"/>
</dbReference>
<organism evidence="3 4">
    <name type="scientific">Pseudovibrio ascidiaceicola</name>
    <dbReference type="NCBI Taxonomy" id="285279"/>
    <lineage>
        <taxon>Bacteria</taxon>
        <taxon>Pseudomonadati</taxon>
        <taxon>Pseudomonadota</taxon>
        <taxon>Alphaproteobacteria</taxon>
        <taxon>Hyphomicrobiales</taxon>
        <taxon>Stappiaceae</taxon>
        <taxon>Pseudovibrio</taxon>
    </lineage>
</organism>
<dbReference type="InterPro" id="IPR035437">
    <property type="entry name" value="SNase_OB-fold_sf"/>
</dbReference>
<comment type="caution">
    <text evidence="3">The sequence shown here is derived from an EMBL/GenBank/DDBJ whole genome shotgun (WGS) entry which is preliminary data.</text>
</comment>
<evidence type="ECO:0000313" key="3">
    <source>
        <dbReference type="EMBL" id="SFK98029.1"/>
    </source>
</evidence>
<accession>A0A1I4DYK8</accession>
<name>A0A1I4DYK8_9HYPH</name>
<evidence type="ECO:0000313" key="4">
    <source>
        <dbReference type="Proteomes" id="UP000199598"/>
    </source>
</evidence>
<evidence type="ECO:0000259" key="2">
    <source>
        <dbReference type="PROSITE" id="PS50830"/>
    </source>
</evidence>
<reference evidence="3 4" key="1">
    <citation type="submission" date="2016-10" db="EMBL/GenBank/DDBJ databases">
        <authorList>
            <person name="Varghese N."/>
            <person name="Submissions S."/>
        </authorList>
    </citation>
    <scope>NUCLEOTIDE SEQUENCE [LARGE SCALE GENOMIC DNA]</scope>
    <source>
        <strain evidence="3 4">DSM 16392</strain>
    </source>
</reference>
<keyword evidence="4" id="KW-1185">Reference proteome</keyword>
<feature type="chain" id="PRO_5045197637" evidence="1">
    <location>
        <begin position="23"/>
        <end position="167"/>
    </location>
</feature>
<dbReference type="SMART" id="SM00318">
    <property type="entry name" value="SNc"/>
    <property type="match status" value="1"/>
</dbReference>
<protein>
    <submittedName>
        <fullName evidence="3">Nuclease homologue</fullName>
    </submittedName>
</protein>
<sequence length="167" mass="18290">MKHLLTTILCLTIWAGAQQALAKSRTLPGPYTAKTIKVIDADTLRVFVEVWPMDFKRVDVRLNGIDTPEKRSTGCAALYGGKAADVPVHIKQREKQLGLKATEFVKAHVKPQDTMVLTNVKLGKYAGRAVGRLALNDGRDLAELLIQNGHAVPYDGGTKTAPWCLDQ</sequence>
<evidence type="ECO:0000256" key="1">
    <source>
        <dbReference type="SAM" id="SignalP"/>
    </source>
</evidence>
<dbReference type="Pfam" id="PF00565">
    <property type="entry name" value="SNase"/>
    <property type="match status" value="1"/>
</dbReference>
<keyword evidence="1" id="KW-0732">Signal</keyword>
<dbReference type="Gene3D" id="2.40.50.90">
    <property type="match status" value="1"/>
</dbReference>
<dbReference type="Proteomes" id="UP000199598">
    <property type="component" value="Unassembled WGS sequence"/>
</dbReference>
<proteinExistence type="predicted"/>
<dbReference type="SUPFAM" id="SSF50199">
    <property type="entry name" value="Staphylococcal nuclease"/>
    <property type="match status" value="1"/>
</dbReference>
<gene>
    <name evidence="3" type="ORF">SAMN04488518_11336</name>
</gene>
<dbReference type="EMBL" id="FOSK01000013">
    <property type="protein sequence ID" value="SFK98029.1"/>
    <property type="molecule type" value="Genomic_DNA"/>
</dbReference>
<feature type="domain" description="TNase-like" evidence="2">
    <location>
        <begin position="29"/>
        <end position="167"/>
    </location>
</feature>